<dbReference type="EMBL" id="NKUF01000002">
    <property type="protein sequence ID" value="PYD64412.1"/>
    <property type="molecule type" value="Genomic_DNA"/>
</dbReference>
<keyword evidence="1" id="KW-0812">Transmembrane</keyword>
<dbReference type="AlphaFoldDB" id="A0A318Q0Y2"/>
<keyword evidence="5" id="KW-1185">Reference proteome</keyword>
<dbReference type="EMBL" id="JANGSQ010000096">
    <property type="protein sequence ID" value="MCW4590214.1"/>
    <property type="molecule type" value="Genomic_DNA"/>
</dbReference>
<accession>A0A318Q0Y2</accession>
<sequence length="89" mass="9323">MMIPCLVLLWTCCLSCHAGLHPTRYRLPGVPARYRAVLRTLRSGTPVLALGAALTDGVVNGILLWCGAFSIAGLLVAGGIAAWSARHGP</sequence>
<evidence type="ECO:0000313" key="3">
    <source>
        <dbReference type="EMBL" id="PYD64412.1"/>
    </source>
</evidence>
<dbReference type="Proteomes" id="UP000248301">
    <property type="component" value="Unassembled WGS sequence"/>
</dbReference>
<organism evidence="3 4">
    <name type="scientific">Gluconacetobacter entanii</name>
    <dbReference type="NCBI Taxonomy" id="108528"/>
    <lineage>
        <taxon>Bacteria</taxon>
        <taxon>Pseudomonadati</taxon>
        <taxon>Pseudomonadota</taxon>
        <taxon>Alphaproteobacteria</taxon>
        <taxon>Acetobacterales</taxon>
        <taxon>Acetobacteraceae</taxon>
        <taxon>Gluconacetobacter</taxon>
    </lineage>
</organism>
<feature type="transmembrane region" description="Helical" evidence="1">
    <location>
        <begin position="62"/>
        <end position="83"/>
    </location>
</feature>
<reference evidence="2 5" key="2">
    <citation type="submission" date="2022-07" db="EMBL/GenBank/DDBJ databases">
        <title>Genome stability of Gluconacetobacter entanii AV429.</title>
        <authorList>
            <person name="Trcek J."/>
            <person name="Cepec E."/>
        </authorList>
    </citation>
    <scope>NUCLEOTIDE SEQUENCE [LARGE SCALE GENOMIC DNA]</scope>
    <source>
        <strain evidence="2 5">AV429_2022</strain>
    </source>
</reference>
<reference evidence="3 4" key="1">
    <citation type="submission" date="2017-07" db="EMBL/GenBank/DDBJ databases">
        <title>A draft genome sequence of Gluconacetobacter entanii LTH 4560.</title>
        <authorList>
            <person name="Skraban J."/>
            <person name="Cleenwerck I."/>
            <person name="Vandamme P."/>
            <person name="Trcek J."/>
        </authorList>
    </citation>
    <scope>NUCLEOTIDE SEQUENCE [LARGE SCALE GENOMIC DNA]</scope>
    <source>
        <strain evidence="3 4">LTH 4560</strain>
    </source>
</reference>
<dbReference type="Proteomes" id="UP001526337">
    <property type="component" value="Unassembled WGS sequence"/>
</dbReference>
<evidence type="ECO:0000313" key="2">
    <source>
        <dbReference type="EMBL" id="MCW4590214.1"/>
    </source>
</evidence>
<gene>
    <name evidence="3" type="ORF">CFR72_01035</name>
    <name evidence="2" type="ORF">NO263_06440</name>
</gene>
<name>A0A318Q0Y2_9PROT</name>
<evidence type="ECO:0000256" key="1">
    <source>
        <dbReference type="SAM" id="Phobius"/>
    </source>
</evidence>
<evidence type="ECO:0000313" key="5">
    <source>
        <dbReference type="Proteomes" id="UP001526337"/>
    </source>
</evidence>
<comment type="caution">
    <text evidence="3">The sequence shown here is derived from an EMBL/GenBank/DDBJ whole genome shotgun (WGS) entry which is preliminary data.</text>
</comment>
<dbReference type="RefSeq" id="WP_110912235.1">
    <property type="nucleotide sequence ID" value="NZ_JABJWD010000055.1"/>
</dbReference>
<evidence type="ECO:0008006" key="6">
    <source>
        <dbReference type="Google" id="ProtNLM"/>
    </source>
</evidence>
<evidence type="ECO:0000313" key="4">
    <source>
        <dbReference type="Proteomes" id="UP000248301"/>
    </source>
</evidence>
<dbReference type="OrthoDB" id="7284156at2"/>
<protein>
    <recommendedName>
        <fullName evidence="6">MFS transporter</fullName>
    </recommendedName>
</protein>
<proteinExistence type="predicted"/>
<keyword evidence="1" id="KW-0472">Membrane</keyword>
<keyword evidence="1" id="KW-1133">Transmembrane helix</keyword>